<reference evidence="1" key="1">
    <citation type="submission" date="2020-03" db="EMBL/GenBank/DDBJ databases">
        <title>The deep terrestrial virosphere.</title>
        <authorList>
            <person name="Holmfeldt K."/>
            <person name="Nilsson E."/>
            <person name="Simone D."/>
            <person name="Lopez-Fernandez M."/>
            <person name="Wu X."/>
            <person name="de Brujin I."/>
            <person name="Lundin D."/>
            <person name="Andersson A."/>
            <person name="Bertilsson S."/>
            <person name="Dopson M."/>
        </authorList>
    </citation>
    <scope>NUCLEOTIDE SEQUENCE</scope>
    <source>
        <strain evidence="1">MM415B05284</strain>
    </source>
</reference>
<dbReference type="EMBL" id="MT143324">
    <property type="protein sequence ID" value="QJA95561.1"/>
    <property type="molecule type" value="Genomic_DNA"/>
</dbReference>
<organism evidence="1">
    <name type="scientific">viral metagenome</name>
    <dbReference type="NCBI Taxonomy" id="1070528"/>
    <lineage>
        <taxon>unclassified sequences</taxon>
        <taxon>metagenomes</taxon>
        <taxon>organismal metagenomes</taxon>
    </lineage>
</organism>
<name>A0A6M3LRH9_9ZZZZ</name>
<dbReference type="AlphaFoldDB" id="A0A6M3LRH9"/>
<gene>
    <name evidence="1" type="ORF">MM415B05284_0011</name>
</gene>
<protein>
    <submittedName>
        <fullName evidence="1">Uncharacterized protein</fullName>
    </submittedName>
</protein>
<evidence type="ECO:0000313" key="1">
    <source>
        <dbReference type="EMBL" id="QJA95561.1"/>
    </source>
</evidence>
<accession>A0A6M3LRH9</accession>
<sequence length="63" mass="7354">MYNGKMKILDIRWTPTINILVINCGRCDTIFEFRIDRWNVRCPTCGMPTGMDKLRKGWVKSCG</sequence>
<proteinExistence type="predicted"/>